<evidence type="ECO:0000256" key="1">
    <source>
        <dbReference type="SAM" id="Phobius"/>
    </source>
</evidence>
<dbReference type="STRING" id="1802593.A2172_00235"/>
<organism evidence="2 3">
    <name type="scientific">Candidatus Woykebacteria bacterium RBG_13_40_15</name>
    <dbReference type="NCBI Taxonomy" id="1802593"/>
    <lineage>
        <taxon>Bacteria</taxon>
        <taxon>Candidatus Woykeibacteriota</taxon>
    </lineage>
</organism>
<dbReference type="Proteomes" id="UP000176631">
    <property type="component" value="Unassembled WGS sequence"/>
</dbReference>
<dbReference type="AlphaFoldDB" id="A0A1G1W9I2"/>
<feature type="transmembrane region" description="Helical" evidence="1">
    <location>
        <begin position="26"/>
        <end position="48"/>
    </location>
</feature>
<evidence type="ECO:0008006" key="4">
    <source>
        <dbReference type="Google" id="ProtNLM"/>
    </source>
</evidence>
<gene>
    <name evidence="2" type="ORF">A2172_00235</name>
</gene>
<keyword evidence="1" id="KW-1133">Transmembrane helix</keyword>
<sequence>MPINYVDLGSSVENKKSRKFALKKPAIIILSLFALLLIVLGSFSFYFYSKYKTLSNDLNVVSAQVKTVQKGIEEQDVPKVKSSLKELRSSLKTTQKDLSKFSLLGKLPVLNGYYNDANHALKAALYGTDAGELVADSVMPFTDILGLKGSKVNVTAEEKIQILAVKVLPSLAKKSDKLEGLIRAIETEVTYLDPDRYSENLIIKGFKIRETLLMTQRSLNDFEKFLPSLRYALEAIPSILGYQSEKTYMIWFQNDKELRATGGFITAYAIAKVKNGKLVDIKSDDIYQLDLRFAPFEPPPAVLRKYLGMGIFAIRDTNLSPDYKVSAKKFESFYSKITSMPKIDGIIAVDTELVREFLEITGPIKIEKYNETFSAENNETYNIPDVIYKLELYAEKVFSGERGRKGLIGDLMNEILDRLLSAPPDQFPKILGTTREAAEQKHILAYFHDQKAQDLVENLNYAGRIKDYDGDYLHVNNSNFAGLKGNLYIKEKIEQDITISGDGTITKKVKITLSNTEKADGWLNAIYRNWMRVYVPKDSKLKEKKVYTDFAEKNDLDKTTWESYSLTYPLKESATYFSYELPFKVKKSSVYRLLVQKQPGTTDPHMIIRVNGKIFQEFDLKKDTEIKFNVKDV</sequence>
<protein>
    <recommendedName>
        <fullName evidence="4">DUF4012 domain-containing protein</fullName>
    </recommendedName>
</protein>
<keyword evidence="1" id="KW-0812">Transmembrane</keyword>
<evidence type="ECO:0000313" key="3">
    <source>
        <dbReference type="Proteomes" id="UP000176631"/>
    </source>
</evidence>
<proteinExistence type="predicted"/>
<accession>A0A1G1W9I2</accession>
<keyword evidence="1" id="KW-0472">Membrane</keyword>
<comment type="caution">
    <text evidence="2">The sequence shown here is derived from an EMBL/GenBank/DDBJ whole genome shotgun (WGS) entry which is preliminary data.</text>
</comment>
<dbReference type="EMBL" id="MHCP01000014">
    <property type="protein sequence ID" value="OGY24284.1"/>
    <property type="molecule type" value="Genomic_DNA"/>
</dbReference>
<evidence type="ECO:0000313" key="2">
    <source>
        <dbReference type="EMBL" id="OGY24284.1"/>
    </source>
</evidence>
<dbReference type="InterPro" id="IPR025101">
    <property type="entry name" value="DUF4012"/>
</dbReference>
<name>A0A1G1W9I2_9BACT</name>
<reference evidence="2 3" key="1">
    <citation type="journal article" date="2016" name="Nat. Commun.">
        <title>Thousands of microbial genomes shed light on interconnected biogeochemical processes in an aquifer system.</title>
        <authorList>
            <person name="Anantharaman K."/>
            <person name="Brown C.T."/>
            <person name="Hug L.A."/>
            <person name="Sharon I."/>
            <person name="Castelle C.J."/>
            <person name="Probst A.J."/>
            <person name="Thomas B.C."/>
            <person name="Singh A."/>
            <person name="Wilkins M.J."/>
            <person name="Karaoz U."/>
            <person name="Brodie E.L."/>
            <person name="Williams K.H."/>
            <person name="Hubbard S.S."/>
            <person name="Banfield J.F."/>
        </authorList>
    </citation>
    <scope>NUCLEOTIDE SEQUENCE [LARGE SCALE GENOMIC DNA]</scope>
</reference>
<dbReference type="Pfam" id="PF13196">
    <property type="entry name" value="DUF4012"/>
    <property type="match status" value="1"/>
</dbReference>